<dbReference type="InterPro" id="IPR013445">
    <property type="entry name" value="CDP_4_6_deHydtase"/>
</dbReference>
<dbReference type="InterPro" id="IPR016040">
    <property type="entry name" value="NAD(P)-bd_dom"/>
</dbReference>
<name>A0ABW3J113_9FLAO</name>
<dbReference type="Gene3D" id="3.90.25.10">
    <property type="entry name" value="UDP-galactose 4-epimerase, domain 1"/>
    <property type="match status" value="1"/>
</dbReference>
<comment type="caution">
    <text evidence="2">The sequence shown here is derived from an EMBL/GenBank/DDBJ whole genome shotgun (WGS) entry which is preliminary data.</text>
</comment>
<evidence type="ECO:0000313" key="3">
    <source>
        <dbReference type="Proteomes" id="UP001597051"/>
    </source>
</evidence>
<gene>
    <name evidence="2" type="primary">rfbG</name>
    <name evidence="2" type="ORF">ACFQ0S_03825</name>
</gene>
<dbReference type="SUPFAM" id="SSF51735">
    <property type="entry name" value="NAD(P)-binding Rossmann-fold domains"/>
    <property type="match status" value="1"/>
</dbReference>
<dbReference type="EMBL" id="JBHTIZ010000011">
    <property type="protein sequence ID" value="MFD0983600.1"/>
    <property type="molecule type" value="Genomic_DNA"/>
</dbReference>
<dbReference type="Pfam" id="PF16363">
    <property type="entry name" value="GDP_Man_Dehyd"/>
    <property type="match status" value="1"/>
</dbReference>
<protein>
    <submittedName>
        <fullName evidence="2">CDP-glucose 4,6-dehydratase</fullName>
        <ecNumber evidence="2">4.2.1.45</ecNumber>
    </submittedName>
</protein>
<keyword evidence="2" id="KW-0456">Lyase</keyword>
<evidence type="ECO:0000259" key="1">
    <source>
        <dbReference type="Pfam" id="PF16363"/>
    </source>
</evidence>
<dbReference type="EC" id="4.2.1.45" evidence="2"/>
<dbReference type="InterPro" id="IPR020904">
    <property type="entry name" value="Sc_DH/Rdtase_CS"/>
</dbReference>
<sequence length="364" mass="41637">MKLFGNIYQGKKVVVTGHTGFKGSWLVFWLQKLGAIVYGISDKIYTNPSHIELLQLNIDESFIDIINYKELSNKLQEIQPDIIFHLAAQALVRYSYQEPIETFTTNIIGTANIFDICRSLASIKGIVNVTSDKCYENFENDWAYNESDRMGGYDPYSASKGAAELIVSSYRRSFFNIDSFGNSHHFILASGRAGNVIGGGDWSKDRLIPDLIKNSIANKTTEIRNPSATRPWQHVLEPLSGYLLLGQKVLEGDISVSDGWNFGPKKSEVLTVQKVLEESSLVWENLKFHFPKLENQPHEAHFLRLDCSKANINLNWYPVWDMNQSIKKTINWYKDFYTINKINTEDDLNTYVKDAVEKQIIWTK</sequence>
<dbReference type="PANTHER" id="PTHR43000">
    <property type="entry name" value="DTDP-D-GLUCOSE 4,6-DEHYDRATASE-RELATED"/>
    <property type="match status" value="1"/>
</dbReference>
<dbReference type="GO" id="GO:0047733">
    <property type="term" value="F:CDP-glucose 4,6-dehydratase activity"/>
    <property type="evidence" value="ECO:0007669"/>
    <property type="project" value="UniProtKB-EC"/>
</dbReference>
<organism evidence="2 3">
    <name type="scientific">Flavobacterium myungsuense</name>
    <dbReference type="NCBI Taxonomy" id="651823"/>
    <lineage>
        <taxon>Bacteria</taxon>
        <taxon>Pseudomonadati</taxon>
        <taxon>Bacteroidota</taxon>
        <taxon>Flavobacteriia</taxon>
        <taxon>Flavobacteriales</taxon>
        <taxon>Flavobacteriaceae</taxon>
        <taxon>Flavobacterium</taxon>
    </lineage>
</organism>
<reference evidence="3" key="1">
    <citation type="journal article" date="2019" name="Int. J. Syst. Evol. Microbiol.">
        <title>The Global Catalogue of Microorganisms (GCM) 10K type strain sequencing project: providing services to taxonomists for standard genome sequencing and annotation.</title>
        <authorList>
            <consortium name="The Broad Institute Genomics Platform"/>
            <consortium name="The Broad Institute Genome Sequencing Center for Infectious Disease"/>
            <person name="Wu L."/>
            <person name="Ma J."/>
        </authorList>
    </citation>
    <scope>NUCLEOTIDE SEQUENCE [LARGE SCALE GENOMIC DNA]</scope>
    <source>
        <strain evidence="3">CECT 7649</strain>
    </source>
</reference>
<accession>A0ABW3J113</accession>
<evidence type="ECO:0000313" key="2">
    <source>
        <dbReference type="EMBL" id="MFD0983600.1"/>
    </source>
</evidence>
<keyword evidence="3" id="KW-1185">Reference proteome</keyword>
<dbReference type="Gene3D" id="3.40.50.720">
    <property type="entry name" value="NAD(P)-binding Rossmann-like Domain"/>
    <property type="match status" value="1"/>
</dbReference>
<dbReference type="NCBIfam" id="TIGR02622">
    <property type="entry name" value="CDP_4_6_dhtase"/>
    <property type="match status" value="1"/>
</dbReference>
<dbReference type="PROSITE" id="PS00061">
    <property type="entry name" value="ADH_SHORT"/>
    <property type="match status" value="1"/>
</dbReference>
<feature type="domain" description="NAD(P)-binding" evidence="1">
    <location>
        <begin position="15"/>
        <end position="329"/>
    </location>
</feature>
<dbReference type="RefSeq" id="WP_379754096.1">
    <property type="nucleotide sequence ID" value="NZ_JBHSYB010000012.1"/>
</dbReference>
<dbReference type="InterPro" id="IPR036291">
    <property type="entry name" value="NAD(P)-bd_dom_sf"/>
</dbReference>
<proteinExistence type="predicted"/>
<dbReference type="Proteomes" id="UP001597051">
    <property type="component" value="Unassembled WGS sequence"/>
</dbReference>